<feature type="coiled-coil region" evidence="1">
    <location>
        <begin position="143"/>
        <end position="177"/>
    </location>
</feature>
<evidence type="ECO:0000256" key="1">
    <source>
        <dbReference type="SAM" id="Coils"/>
    </source>
</evidence>
<comment type="caution">
    <text evidence="2">The sequence shown here is derived from an EMBL/GenBank/DDBJ whole genome shotgun (WGS) entry which is preliminary data.</text>
</comment>
<dbReference type="AlphaFoldDB" id="A0A9P6IZ74"/>
<dbReference type="Proteomes" id="UP000749646">
    <property type="component" value="Unassembled WGS sequence"/>
</dbReference>
<sequence length="179" mass="20605">QEQAISELDDIVDRLLEYYSLGMTVEQMLAMEKDMVQTQKDLLKASIQECKGIKEQSRRLHQLADNVGPRSWSQSGIDGISSTSEQLEKHDDLLVQAHQERNMMQENIRQLTSAKDLFDGGLLHRYSSTGEIHFVPRAIHNTKDDLVKQTRELQHKYANLSDQVQEIMQKKRTLNSLAK</sequence>
<proteinExistence type="predicted"/>
<keyword evidence="1" id="KW-0175">Coiled coil</keyword>
<dbReference type="EMBL" id="JAAAHW010006869">
    <property type="protein sequence ID" value="KAF9953894.1"/>
    <property type="molecule type" value="Genomic_DNA"/>
</dbReference>
<accession>A0A9P6IZ74</accession>
<reference evidence="2" key="1">
    <citation type="journal article" date="2020" name="Fungal Divers.">
        <title>Resolving the Mortierellaceae phylogeny through synthesis of multi-gene phylogenetics and phylogenomics.</title>
        <authorList>
            <person name="Vandepol N."/>
            <person name="Liber J."/>
            <person name="Desiro A."/>
            <person name="Na H."/>
            <person name="Kennedy M."/>
            <person name="Barry K."/>
            <person name="Grigoriev I.V."/>
            <person name="Miller A.N."/>
            <person name="O'Donnell K."/>
            <person name="Stajich J.E."/>
            <person name="Bonito G."/>
        </authorList>
    </citation>
    <scope>NUCLEOTIDE SEQUENCE</scope>
    <source>
        <strain evidence="2">MES-2147</strain>
    </source>
</reference>
<evidence type="ECO:0000313" key="3">
    <source>
        <dbReference type="Proteomes" id="UP000749646"/>
    </source>
</evidence>
<name>A0A9P6IZ74_9FUNG</name>
<feature type="non-terminal residue" evidence="2">
    <location>
        <position position="179"/>
    </location>
</feature>
<evidence type="ECO:0000313" key="2">
    <source>
        <dbReference type="EMBL" id="KAF9953894.1"/>
    </source>
</evidence>
<gene>
    <name evidence="2" type="ORF">BGZ65_004368</name>
</gene>
<organism evidence="2 3">
    <name type="scientific">Modicella reniformis</name>
    <dbReference type="NCBI Taxonomy" id="1440133"/>
    <lineage>
        <taxon>Eukaryota</taxon>
        <taxon>Fungi</taxon>
        <taxon>Fungi incertae sedis</taxon>
        <taxon>Mucoromycota</taxon>
        <taxon>Mortierellomycotina</taxon>
        <taxon>Mortierellomycetes</taxon>
        <taxon>Mortierellales</taxon>
        <taxon>Mortierellaceae</taxon>
        <taxon>Modicella</taxon>
    </lineage>
</organism>
<protein>
    <submittedName>
        <fullName evidence="2">Uncharacterized protein</fullName>
    </submittedName>
</protein>
<keyword evidence="3" id="KW-1185">Reference proteome</keyword>